<dbReference type="PANTHER" id="PTHR23523">
    <property type="match status" value="1"/>
</dbReference>
<sequence length="381" mass="40745">MRATRHFQLIALLAIAGCIRAPITSIGPQITAISKGQNLGIVQFGFLTAIPVICFALAAPLPSLRVFRKIKTEQLIVFALLVLAAATILRTLGSNSLLFGSTIILGISIATLNIVTPALVRRDYPKKITTVMPIYSAVLALMASLGAGLSIPIASYFGDNWKIGISVWAIPAILVALIWIPLLRKAKPMPDNHENHFKELFRSKKAWLVSIYMGVQSAIFYTQVAWMPKILIDKGYSAAEAGALFGLSTLCGFALTLILPLVFSRGEDLKLAILATSVPGIIGFLLLNHLSTSWTIPALLLISTTHAALPLALGLIAMKSPSVGATSHLSSMAQGIGYCIAAIFPVLIGYTYEASNSWLIATYLIAALILAQSIIGIKANR</sequence>
<feature type="transmembrane region" description="Helical" evidence="1">
    <location>
        <begin position="75"/>
        <end position="92"/>
    </location>
</feature>
<comment type="caution">
    <text evidence="2">The sequence shown here is derived from an EMBL/GenBank/DDBJ whole genome shotgun (WGS) entry which is preliminary data.</text>
</comment>
<dbReference type="EMBL" id="JNSJ01000013">
    <property type="protein sequence ID" value="KGA03526.1"/>
    <property type="molecule type" value="Genomic_DNA"/>
</dbReference>
<dbReference type="Gene3D" id="1.20.1250.20">
    <property type="entry name" value="MFS general substrate transporter like domains"/>
    <property type="match status" value="2"/>
</dbReference>
<gene>
    <name evidence="2" type="ORF">GM49_1620</name>
</gene>
<proteinExistence type="predicted"/>
<organism evidence="2">
    <name type="scientific">freshwater metagenome</name>
    <dbReference type="NCBI Taxonomy" id="449393"/>
    <lineage>
        <taxon>unclassified sequences</taxon>
        <taxon>metagenomes</taxon>
        <taxon>ecological metagenomes</taxon>
    </lineage>
</organism>
<dbReference type="GO" id="GO:0022857">
    <property type="term" value="F:transmembrane transporter activity"/>
    <property type="evidence" value="ECO:0007669"/>
    <property type="project" value="InterPro"/>
</dbReference>
<feature type="transmembrane region" description="Helical" evidence="1">
    <location>
        <begin position="271"/>
        <end position="290"/>
    </location>
</feature>
<dbReference type="InterPro" id="IPR011701">
    <property type="entry name" value="MFS"/>
</dbReference>
<feature type="transmembrane region" description="Helical" evidence="1">
    <location>
        <begin position="296"/>
        <end position="317"/>
    </location>
</feature>
<accession>A0A094PNH3</accession>
<dbReference type="PANTHER" id="PTHR23523:SF2">
    <property type="entry name" value="2-NITROIMIDAZOLE TRANSPORTER"/>
    <property type="match status" value="1"/>
</dbReference>
<dbReference type="AlphaFoldDB" id="A0A094PNH3"/>
<feature type="transmembrane region" description="Helical" evidence="1">
    <location>
        <begin position="98"/>
        <end position="120"/>
    </location>
</feature>
<dbReference type="InterPro" id="IPR052524">
    <property type="entry name" value="MFS_Cyanate_Porter"/>
</dbReference>
<keyword evidence="1" id="KW-0472">Membrane</keyword>
<reference evidence="2" key="1">
    <citation type="submission" date="2014-05" db="EMBL/GenBank/DDBJ databases">
        <title>Key roles for freshwater Actinobacteria revealed by deep metagenomic sequencing.</title>
        <authorList>
            <person name="Ghai R."/>
            <person name="Mizuno C.M."/>
            <person name="Picazo A."/>
            <person name="Camacho A."/>
            <person name="Rodriguez-Valera F."/>
        </authorList>
    </citation>
    <scope>NUCLEOTIDE SEQUENCE</scope>
</reference>
<dbReference type="Pfam" id="PF07690">
    <property type="entry name" value="MFS_1"/>
    <property type="match status" value="1"/>
</dbReference>
<keyword evidence="1" id="KW-1133">Transmembrane helix</keyword>
<feature type="transmembrane region" description="Helical" evidence="1">
    <location>
        <begin position="44"/>
        <end position="63"/>
    </location>
</feature>
<evidence type="ECO:0000256" key="1">
    <source>
        <dbReference type="SAM" id="Phobius"/>
    </source>
</evidence>
<feature type="transmembrane region" description="Helical" evidence="1">
    <location>
        <begin position="163"/>
        <end position="183"/>
    </location>
</feature>
<feature type="transmembrane region" description="Helical" evidence="1">
    <location>
        <begin position="329"/>
        <end position="352"/>
    </location>
</feature>
<feature type="transmembrane region" description="Helical" evidence="1">
    <location>
        <begin position="206"/>
        <end position="224"/>
    </location>
</feature>
<dbReference type="SUPFAM" id="SSF103473">
    <property type="entry name" value="MFS general substrate transporter"/>
    <property type="match status" value="1"/>
</dbReference>
<evidence type="ECO:0008006" key="3">
    <source>
        <dbReference type="Google" id="ProtNLM"/>
    </source>
</evidence>
<feature type="transmembrane region" description="Helical" evidence="1">
    <location>
        <begin position="244"/>
        <end position="264"/>
    </location>
</feature>
<dbReference type="PROSITE" id="PS51257">
    <property type="entry name" value="PROKAR_LIPOPROTEIN"/>
    <property type="match status" value="1"/>
</dbReference>
<protein>
    <recommendedName>
        <fullName evidence="3">Major facilitator superfamily (MFS) profile domain-containing protein</fullName>
    </recommendedName>
</protein>
<name>A0A094PNH3_9ZZZZ</name>
<dbReference type="InterPro" id="IPR036259">
    <property type="entry name" value="MFS_trans_sf"/>
</dbReference>
<feature type="transmembrane region" description="Helical" evidence="1">
    <location>
        <begin position="132"/>
        <end position="157"/>
    </location>
</feature>
<feature type="transmembrane region" description="Helical" evidence="1">
    <location>
        <begin position="358"/>
        <end position="377"/>
    </location>
</feature>
<evidence type="ECO:0000313" key="2">
    <source>
        <dbReference type="EMBL" id="KGA03526.1"/>
    </source>
</evidence>
<keyword evidence="1" id="KW-0812">Transmembrane</keyword>